<dbReference type="AlphaFoldDB" id="A0A3P7LJ63"/>
<dbReference type="OrthoDB" id="6257278at2759"/>
<evidence type="ECO:0000313" key="1">
    <source>
        <dbReference type="EMBL" id="VDN13440.1"/>
    </source>
</evidence>
<name>A0A3P7LJ63_DIBLA</name>
<dbReference type="EMBL" id="UYRU01056393">
    <property type="protein sequence ID" value="VDN13440.1"/>
    <property type="molecule type" value="Genomic_DNA"/>
</dbReference>
<organism evidence="1 2">
    <name type="scientific">Dibothriocephalus latus</name>
    <name type="common">Fish tapeworm</name>
    <name type="synonym">Diphyllobothrium latum</name>
    <dbReference type="NCBI Taxonomy" id="60516"/>
    <lineage>
        <taxon>Eukaryota</taxon>
        <taxon>Metazoa</taxon>
        <taxon>Spiralia</taxon>
        <taxon>Lophotrochozoa</taxon>
        <taxon>Platyhelminthes</taxon>
        <taxon>Cestoda</taxon>
        <taxon>Eucestoda</taxon>
        <taxon>Diphyllobothriidea</taxon>
        <taxon>Diphyllobothriidae</taxon>
        <taxon>Dibothriocephalus</taxon>
    </lineage>
</organism>
<evidence type="ECO:0008006" key="3">
    <source>
        <dbReference type="Google" id="ProtNLM"/>
    </source>
</evidence>
<protein>
    <recommendedName>
        <fullName evidence="3">Reverse transcriptase domain-containing protein</fullName>
    </recommendedName>
</protein>
<keyword evidence="2" id="KW-1185">Reference proteome</keyword>
<sequence>MRPNGRENLREKLWSVLCRRGQGRDCPDVWMCTDISERWSSASPNALDSLDGKEWLKVAEVDRNTIGIVPGLARLDDQSVKCFSNQFATFVPEKQFRQPSVDGVAVDSHMASISRVVIGSPLGPFLANVFMGKVEETKLKDTINDLDFFVRYVDDIFCLTNKTINYINFHSSVPLNLK</sequence>
<gene>
    <name evidence="1" type="ORF">DILT_LOCUS9271</name>
</gene>
<evidence type="ECO:0000313" key="2">
    <source>
        <dbReference type="Proteomes" id="UP000281553"/>
    </source>
</evidence>
<dbReference type="Proteomes" id="UP000281553">
    <property type="component" value="Unassembled WGS sequence"/>
</dbReference>
<reference evidence="1 2" key="1">
    <citation type="submission" date="2018-11" db="EMBL/GenBank/DDBJ databases">
        <authorList>
            <consortium name="Pathogen Informatics"/>
        </authorList>
    </citation>
    <scope>NUCLEOTIDE SEQUENCE [LARGE SCALE GENOMIC DNA]</scope>
</reference>
<proteinExistence type="predicted"/>
<accession>A0A3P7LJ63</accession>